<organism evidence="2 3">
    <name type="scientific">Phytophthora aleatoria</name>
    <dbReference type="NCBI Taxonomy" id="2496075"/>
    <lineage>
        <taxon>Eukaryota</taxon>
        <taxon>Sar</taxon>
        <taxon>Stramenopiles</taxon>
        <taxon>Oomycota</taxon>
        <taxon>Peronosporomycetes</taxon>
        <taxon>Peronosporales</taxon>
        <taxon>Peronosporaceae</taxon>
        <taxon>Phytophthora</taxon>
    </lineage>
</organism>
<reference evidence="2" key="1">
    <citation type="submission" date="2021-01" db="EMBL/GenBank/DDBJ databases">
        <title>Phytophthora aleatoria, a newly-described species from Pinus radiata is distinct from Phytophthora cactorum isolates based on comparative genomics.</title>
        <authorList>
            <person name="Mcdougal R."/>
            <person name="Panda P."/>
            <person name="Williams N."/>
            <person name="Studholme D.J."/>
        </authorList>
    </citation>
    <scope>NUCLEOTIDE SEQUENCE</scope>
    <source>
        <strain evidence="2">NZFS 4037</strain>
    </source>
</reference>
<proteinExistence type="predicted"/>
<accession>A0A8J5IUA0</accession>
<feature type="non-terminal residue" evidence="2">
    <location>
        <position position="1"/>
    </location>
</feature>
<dbReference type="Proteomes" id="UP000709295">
    <property type="component" value="Unassembled WGS sequence"/>
</dbReference>
<comment type="caution">
    <text evidence="2">The sequence shown here is derived from an EMBL/GenBank/DDBJ whole genome shotgun (WGS) entry which is preliminary data.</text>
</comment>
<protein>
    <submittedName>
        <fullName evidence="2">Uncharacterized protein</fullName>
    </submittedName>
</protein>
<gene>
    <name evidence="2" type="ORF">JG688_00016403</name>
</gene>
<feature type="compositionally biased region" description="Pro residues" evidence="1">
    <location>
        <begin position="1"/>
        <end position="11"/>
    </location>
</feature>
<feature type="region of interest" description="Disordered" evidence="1">
    <location>
        <begin position="1"/>
        <end position="30"/>
    </location>
</feature>
<sequence length="57" mass="5909">MVPTKVPPKPPMAGKESATKGRNEKNSSTKVVEEYADELSSGETTGMALIEAGSASL</sequence>
<feature type="compositionally biased region" description="Basic and acidic residues" evidence="1">
    <location>
        <begin position="17"/>
        <end position="30"/>
    </location>
</feature>
<keyword evidence="3" id="KW-1185">Reference proteome</keyword>
<evidence type="ECO:0000313" key="2">
    <source>
        <dbReference type="EMBL" id="KAG6945744.1"/>
    </source>
</evidence>
<evidence type="ECO:0000313" key="3">
    <source>
        <dbReference type="Proteomes" id="UP000709295"/>
    </source>
</evidence>
<evidence type="ECO:0000256" key="1">
    <source>
        <dbReference type="SAM" id="MobiDB-lite"/>
    </source>
</evidence>
<name>A0A8J5IUA0_9STRA</name>
<dbReference type="AlphaFoldDB" id="A0A8J5IUA0"/>
<dbReference type="EMBL" id="JAENGY010002032">
    <property type="protein sequence ID" value="KAG6945744.1"/>
    <property type="molecule type" value="Genomic_DNA"/>
</dbReference>